<dbReference type="InterPro" id="IPR041246">
    <property type="entry name" value="Bact_MG10"/>
</dbReference>
<evidence type="ECO:0000313" key="6">
    <source>
        <dbReference type="Proteomes" id="UP001182991"/>
    </source>
</evidence>
<name>A0ABU2KLI5_9FLAO</name>
<dbReference type="Pfam" id="PF00207">
    <property type="entry name" value="A2M"/>
    <property type="match status" value="1"/>
</dbReference>
<comment type="subcellular location">
    <subcellularLocation>
        <location evidence="2">Cell outer membrane</location>
        <topology evidence="2">Multi-pass membrane protein</topology>
    </subcellularLocation>
</comment>
<accession>A0ABU2KLI5</accession>
<gene>
    <name evidence="5" type="ORF">RLT85_12955</name>
</gene>
<feature type="chain" id="PRO_5046510795" evidence="3">
    <location>
        <begin position="21"/>
        <end position="2155"/>
    </location>
</feature>
<feature type="signal peptide" evidence="3">
    <location>
        <begin position="1"/>
        <end position="20"/>
    </location>
</feature>
<keyword evidence="2" id="KW-0998">Cell outer membrane</keyword>
<dbReference type="InterPro" id="IPR008969">
    <property type="entry name" value="CarboxyPept-like_regulatory"/>
</dbReference>
<dbReference type="Pfam" id="PF01835">
    <property type="entry name" value="MG2"/>
    <property type="match status" value="1"/>
</dbReference>
<dbReference type="InterPro" id="IPR012910">
    <property type="entry name" value="Plug_dom"/>
</dbReference>
<dbReference type="PROSITE" id="PS52016">
    <property type="entry name" value="TONB_DEPENDENT_REC_3"/>
    <property type="match status" value="1"/>
</dbReference>
<dbReference type="RefSeq" id="WP_311402467.1">
    <property type="nucleotide sequence ID" value="NZ_JAVRBG010000014.1"/>
</dbReference>
<dbReference type="InterPro" id="IPR051802">
    <property type="entry name" value="YfhM-like"/>
</dbReference>
<keyword evidence="2" id="KW-1134">Transmembrane beta strand</keyword>
<dbReference type="Gene3D" id="2.170.130.10">
    <property type="entry name" value="TonB-dependent receptor, plug domain"/>
    <property type="match status" value="1"/>
</dbReference>
<dbReference type="PANTHER" id="PTHR40094:SF1">
    <property type="entry name" value="UBIQUITIN DOMAIN-CONTAINING PROTEIN"/>
    <property type="match status" value="1"/>
</dbReference>
<comment type="similarity">
    <text evidence="1">Belongs to the protease inhibitor I39 (alpha-2-macroglobulin) family. Bacterial alpha-2-macroglobulin subfamily.</text>
</comment>
<evidence type="ECO:0000256" key="3">
    <source>
        <dbReference type="SAM" id="SignalP"/>
    </source>
</evidence>
<keyword evidence="3" id="KW-0732">Signal</keyword>
<dbReference type="PANTHER" id="PTHR40094">
    <property type="entry name" value="ALPHA-2-MACROGLOBULIN HOMOLOG"/>
    <property type="match status" value="1"/>
</dbReference>
<comment type="caution">
    <text evidence="5">The sequence shown here is derived from an EMBL/GenBank/DDBJ whole genome shotgun (WGS) entry which is preliminary data.</text>
</comment>
<dbReference type="InterPro" id="IPR039426">
    <property type="entry name" value="TonB-dep_rcpt-like"/>
</dbReference>
<evidence type="ECO:0000256" key="2">
    <source>
        <dbReference type="PROSITE-ProRule" id="PRU01360"/>
    </source>
</evidence>
<reference evidence="6" key="1">
    <citation type="submission" date="2023-07" db="EMBL/GenBank/DDBJ databases">
        <title>Isolating and identifying novel microbial strains from the Mariana Trench.</title>
        <authorList>
            <person name="Fu H."/>
        </authorList>
    </citation>
    <scope>NUCLEOTIDE SEQUENCE [LARGE SCALE GENOMIC DNA]</scope>
    <source>
        <strain evidence="6">T-y2</strain>
    </source>
</reference>
<dbReference type="Proteomes" id="UP001182991">
    <property type="component" value="Unassembled WGS sequence"/>
</dbReference>
<dbReference type="SUPFAM" id="SSF49464">
    <property type="entry name" value="Carboxypeptidase regulatory domain-like"/>
    <property type="match status" value="1"/>
</dbReference>
<dbReference type="SUPFAM" id="SSF48239">
    <property type="entry name" value="Terpenoid cyclases/Protein prenyltransferases"/>
    <property type="match status" value="1"/>
</dbReference>
<dbReference type="InterPro" id="IPR037066">
    <property type="entry name" value="Plug_dom_sf"/>
</dbReference>
<keyword evidence="2" id="KW-0812">Transmembrane</keyword>
<dbReference type="InterPro" id="IPR001599">
    <property type="entry name" value="Macroglobln_a2"/>
</dbReference>
<dbReference type="InterPro" id="IPR002890">
    <property type="entry name" value="MG2"/>
</dbReference>
<feature type="domain" description="Alpha-2-macroglobulin" evidence="4">
    <location>
        <begin position="1407"/>
        <end position="1497"/>
    </location>
</feature>
<evidence type="ECO:0000256" key="1">
    <source>
        <dbReference type="ARBA" id="ARBA00010556"/>
    </source>
</evidence>
<dbReference type="SUPFAM" id="SSF56935">
    <property type="entry name" value="Porins"/>
    <property type="match status" value="1"/>
</dbReference>
<protein>
    <submittedName>
        <fullName evidence="5">MG2 domain-containing protein</fullName>
    </submittedName>
</protein>
<proteinExistence type="inferred from homology"/>
<dbReference type="Gene3D" id="2.60.40.1930">
    <property type="match status" value="1"/>
</dbReference>
<dbReference type="Pfam" id="PF13715">
    <property type="entry name" value="CarbopepD_reg_2"/>
    <property type="match status" value="1"/>
</dbReference>
<dbReference type="Gene3D" id="2.60.40.1120">
    <property type="entry name" value="Carboxypeptidase-like, regulatory domain"/>
    <property type="match status" value="1"/>
</dbReference>
<organism evidence="5 6">
    <name type="scientific">Mesonia ostreae</name>
    <dbReference type="NCBI Taxonomy" id="861110"/>
    <lineage>
        <taxon>Bacteria</taxon>
        <taxon>Pseudomonadati</taxon>
        <taxon>Bacteroidota</taxon>
        <taxon>Flavobacteriia</taxon>
        <taxon>Flavobacteriales</taxon>
        <taxon>Flavobacteriaceae</taxon>
        <taxon>Mesonia</taxon>
    </lineage>
</organism>
<dbReference type="InterPro" id="IPR008930">
    <property type="entry name" value="Terpenoid_cyclase/PrenylTrfase"/>
</dbReference>
<sequence>MLKKLSLLIFCLCFSSTVFAQKKFDRWWDKVEQDERAGFSMDAFEKSQKILKKANRKENPHQFIKAFLYVEKFKLLLKDNSIEEVYQDFTREIEKQSFPVKNILSSYLAESLTQYYNQHRYRIQNRTKIDSLENKFTTWDQETFQKNIDAYYELSLMHKDELIKIPLSDYKEILSYGDNYDRFKSSLLDLLAFRYLKAIEPVQNYDFSGSNFILDNLDFFGLPTKFSQLQLKTENTSSKRFKSLKIYQTLMQAHLQENNSLSVCIVTLDRFKFLAEHGNYEDNQSEYLKALKNYLANTTSEEEKVWIAYHLAKFYTENADRKKHHNYPLKALAQIEYILSLEGNTIPEREALKLKKKINSSTFSASTQQSPLPNHPILTQIKAKNIDSLYVSVYKISTADYSYHKRDSLVKKTLETQEAIHTESFKIPNTDPYYVYSTEFLSTPLKSGQYLRVFSTTENLDIKKDRYEYHLIHITDLAYNLYDYDNQQHLYVHSKKTGLPLSKVNVNILGNEEYITDEKGFVVLSGKDKNYSKKMLLIKGEDSLRSSVRFSKKYEKDTQDAGDIRIHILTDRSIYRPGQTLYYKVILSFQNEKERKVLSNQKLYLLLKDPNHNKVQEINLITNEFGSASGELIIPDNKLTGSYRLLVDESFDDDSLTNRSNFYEQSTTISVEEYKRPTFEVELLSLDSTYFLNDSISLKGKAAAFFGGNLSNAKVKYEINRSLNRNKLYRQSSRFIPVESTRIASGTVTTNDKGEFALDFKAAPDSLVAQKFKPVFTYSISTSITDINGETQFQRKQLKFGYHAGEVQIISPRQIQLQEDQKLRLLAKDFNDKPIKVSGQLLVYQYQTPQRIIHNRPWKTPDIQRIPKEKFLQHYPYFAYDSLDVKAHWQKEIVKTIDLNFEDQIEFDYNNWKNELSSGEYLLQFKGKDELEDSITTSLALQLRNTKDEDNLKNTEFVTFSSEVEKRKKKNLIKAHFYTPIEGLNILLEVNYSEKLQLKKYIQLQKGDNIIAIEVAKNIENVGLRYALTTQGISQQQTESVSIPKKKKEEKTLQFEVMSFKDKLKPGNEETWELKVVDQNNKAAEVEVLASMYDASLDQFKAHDWSPQLYQERNKRTNYYFPNLRQQYADVEDEASSRRKNFKLLNYFFFSKLRYTNLQHFGYHFTNTGYHQKIYTNSLIQKNSNHENKIVGWVRDDQGLPLPGVNIIYKGTSQGTQTDFEGKFILDFIPNLTLIFSYIGFNTQAIQVDQPQKLEVMMEAGNALEDVTITVLGTKRRKDELLAANQIVTMEDLMTANNPNAVKGLAGKVSGLQIQSTSNGGTYIVLRGNRSLSGNKKALIVIDGIIATDEDFKAMDPNLISNINTIRGNNGAALYGSQGANGVISITTKKAVKELQQVQTRTNLQETAFFFPQLKTNKKGEISFTFKSPEALTRWKFQAFAHDKNLHQAKLDLTSMTQKDLNIIPNLPRFFRSKDSIIISAKVNNLADKSLNGIIQLEFTDELTQEKIPLIVDASSVKNFSIPSKGNTEVNWKLAIPEGLSAVRYRIVAKAGNFSDGEENVIPVLTNRIFITESLPIWLNPKESKSFSLENLKNNKSPTLENHQLIFEYTSNPVWTAIKALPYMVEYPYECSEQTFARFFANNLAEFLLKQNPEIQSVLKEWEKNESLISELNKNEELKNILIQETPWLKTAQSQEEQQKRLAELLDAKKASDRAQKTLVKLQQMQLRSGAFSWFTGGRENLSISLYILISMERLENINPALSDVSKYQKIKSKLINYLDKKFLKTEAEDYSSFELHYLYARSFEKAQSKPEMKKYGDELLKHYQEDWLSLSIQSKVTLAIVAHRFEDEKLAKSILESLKQNAVINSNYGMYWKELTNSYAWFNDAIATQALAMEAFNEIEKSEENIQQLKTWLLRNKKTEAWKSTKATTEAIYALLTYGTNTAEVEFPSINIGDKKITPKSIEAKTGYFKTSFSTEEITPKMAQVEINNTSETAQYGGLYWQYFEESDQIKGNQQEQISIQKNLYKKVETNEGSTLEPINGQNLNLGDMLVVRLVITAKESFSFMHLKDMRAAGLEPVDVISKYKYQDGLAFYQSTKNVATHFFFDNLRKGTYVLEYSLKVNTKGDFSNGTIRLQSLYAPEFSVQTKGTRLEVK</sequence>
<dbReference type="SMART" id="SM01360">
    <property type="entry name" value="A2M"/>
    <property type="match status" value="1"/>
</dbReference>
<keyword evidence="6" id="KW-1185">Reference proteome</keyword>
<dbReference type="Gene3D" id="1.50.10.20">
    <property type="match status" value="1"/>
</dbReference>
<evidence type="ECO:0000313" key="5">
    <source>
        <dbReference type="EMBL" id="MDT0295542.1"/>
    </source>
</evidence>
<evidence type="ECO:0000259" key="4">
    <source>
        <dbReference type="SMART" id="SM01360"/>
    </source>
</evidence>
<dbReference type="Pfam" id="PF07715">
    <property type="entry name" value="Plug"/>
    <property type="match status" value="1"/>
</dbReference>
<dbReference type="Pfam" id="PF17973">
    <property type="entry name" value="bMG10"/>
    <property type="match status" value="1"/>
</dbReference>
<dbReference type="EMBL" id="JAVRBG010000014">
    <property type="protein sequence ID" value="MDT0295542.1"/>
    <property type="molecule type" value="Genomic_DNA"/>
</dbReference>
<comment type="similarity">
    <text evidence="2">Belongs to the TonB-dependent receptor family.</text>
</comment>
<keyword evidence="2" id="KW-0813">Transport</keyword>
<keyword evidence="2" id="KW-0472">Membrane</keyword>